<dbReference type="InterPro" id="IPR036691">
    <property type="entry name" value="Endo/exonu/phosph_ase_sf"/>
</dbReference>
<dbReference type="SUPFAM" id="SSF56219">
    <property type="entry name" value="DNase I-like"/>
    <property type="match status" value="1"/>
</dbReference>
<dbReference type="AlphaFoldDB" id="A0AAD7U131"/>
<keyword evidence="6" id="KW-1185">Reference proteome</keyword>
<reference evidence="5" key="1">
    <citation type="submission" date="2022-11" db="EMBL/GenBank/DDBJ databases">
        <title>Genome Sequence of Cubamyces cubensis.</title>
        <authorList>
            <person name="Buettner E."/>
        </authorList>
    </citation>
    <scope>NUCLEOTIDE SEQUENCE</scope>
    <source>
        <strain evidence="5">MPL-01</strain>
    </source>
</reference>
<dbReference type="PANTHER" id="PTHR12121">
    <property type="entry name" value="CARBON CATABOLITE REPRESSOR PROTEIN 4"/>
    <property type="match status" value="1"/>
</dbReference>
<evidence type="ECO:0000256" key="2">
    <source>
        <dbReference type="ARBA" id="ARBA00022801"/>
    </source>
</evidence>
<feature type="domain" description="Endonuclease/exonuclease/phosphatase" evidence="4">
    <location>
        <begin position="66"/>
        <end position="437"/>
    </location>
</feature>
<dbReference type="Pfam" id="PF03372">
    <property type="entry name" value="Exo_endo_phos"/>
    <property type="match status" value="1"/>
</dbReference>
<sequence>MTKRYQPTPEDLAKAEQRRLKREQAKANAAQASTNVEDERARILPREWIDLTPQIVSADGQRARVMTWNILAQTLVLEGRELFPTSDCLKASQREHMLYREIVSHNADICCLQEVDRTEKLFPELEKAGYAWVYAAGPRKKHGCLIAFRKDAYQCTRQRVITYDDQEVRGEGEERARRGSSFRTKNIGSLVALQKLGSEDDGVIVATTHLFWHPAYAYERARQAAILLREVTKFRDDGPESQRRWPSIIAGDFNFGPDDPAYALLSGDALLPEQKKRLDSSYVVHATIDPTVATDGAAQAEEEEEGAEAGENDPDRVIVNARPAQPSDGLLSDTELEQLFRQSGTVISAYDAGQRQVPGISESGLTFGSRVSVPQERRGAFEPIYTSYTHYWQAVLDYIFVLDAPGRDVRVVRLAKPHRKEVFGDGLPKKGVCGSDHISLAAELHWPPP</sequence>
<organism evidence="5 6">
    <name type="scientific">Trametes cubensis</name>
    <dbReference type="NCBI Taxonomy" id="1111947"/>
    <lineage>
        <taxon>Eukaryota</taxon>
        <taxon>Fungi</taxon>
        <taxon>Dikarya</taxon>
        <taxon>Basidiomycota</taxon>
        <taxon>Agaricomycotina</taxon>
        <taxon>Agaricomycetes</taxon>
        <taxon>Polyporales</taxon>
        <taxon>Polyporaceae</taxon>
        <taxon>Trametes</taxon>
    </lineage>
</organism>
<feature type="compositionally biased region" description="Acidic residues" evidence="3">
    <location>
        <begin position="300"/>
        <end position="312"/>
    </location>
</feature>
<evidence type="ECO:0000259" key="4">
    <source>
        <dbReference type="Pfam" id="PF03372"/>
    </source>
</evidence>
<dbReference type="GO" id="GO:0006139">
    <property type="term" value="P:nucleobase-containing compound metabolic process"/>
    <property type="evidence" value="ECO:0007669"/>
    <property type="project" value="UniProtKB-ARBA"/>
</dbReference>
<protein>
    <recommendedName>
        <fullName evidence="4">Endonuclease/exonuclease/phosphatase domain-containing protein</fullName>
    </recommendedName>
</protein>
<comment type="caution">
    <text evidence="5">The sequence shown here is derived from an EMBL/GenBank/DDBJ whole genome shotgun (WGS) entry which is preliminary data.</text>
</comment>
<proteinExistence type="inferred from homology"/>
<feature type="compositionally biased region" description="Basic and acidic residues" evidence="3">
    <location>
        <begin position="11"/>
        <end position="25"/>
    </location>
</feature>
<comment type="similarity">
    <text evidence="1">Belongs to the CCR4/nocturin family.</text>
</comment>
<evidence type="ECO:0000313" key="5">
    <source>
        <dbReference type="EMBL" id="KAJ8494599.1"/>
    </source>
</evidence>
<keyword evidence="2" id="KW-0378">Hydrolase</keyword>
<dbReference type="Gene3D" id="3.60.10.10">
    <property type="entry name" value="Endonuclease/exonuclease/phosphatase"/>
    <property type="match status" value="1"/>
</dbReference>
<evidence type="ECO:0000256" key="3">
    <source>
        <dbReference type="SAM" id="MobiDB-lite"/>
    </source>
</evidence>
<feature type="region of interest" description="Disordered" evidence="3">
    <location>
        <begin position="293"/>
        <end position="328"/>
    </location>
</feature>
<name>A0AAD7U131_9APHY</name>
<gene>
    <name evidence="5" type="ORF">ONZ51_g2241</name>
</gene>
<evidence type="ECO:0000256" key="1">
    <source>
        <dbReference type="ARBA" id="ARBA00010774"/>
    </source>
</evidence>
<dbReference type="PANTHER" id="PTHR12121:SF45">
    <property type="entry name" value="NOCTURNIN"/>
    <property type="match status" value="1"/>
</dbReference>
<dbReference type="Proteomes" id="UP001215151">
    <property type="component" value="Unassembled WGS sequence"/>
</dbReference>
<accession>A0AAD7U131</accession>
<evidence type="ECO:0000313" key="6">
    <source>
        <dbReference type="Proteomes" id="UP001215151"/>
    </source>
</evidence>
<dbReference type="InterPro" id="IPR005135">
    <property type="entry name" value="Endo/exonuclease/phosphatase"/>
</dbReference>
<dbReference type="GO" id="GO:0000175">
    <property type="term" value="F:3'-5'-RNA exonuclease activity"/>
    <property type="evidence" value="ECO:0007669"/>
    <property type="project" value="TreeGrafter"/>
</dbReference>
<dbReference type="InterPro" id="IPR050410">
    <property type="entry name" value="CCR4/nocturin_mRNA_transcr"/>
</dbReference>
<dbReference type="EMBL" id="JAPEVG010000034">
    <property type="protein sequence ID" value="KAJ8494599.1"/>
    <property type="molecule type" value="Genomic_DNA"/>
</dbReference>
<feature type="region of interest" description="Disordered" evidence="3">
    <location>
        <begin position="1"/>
        <end position="36"/>
    </location>
</feature>